<proteinExistence type="predicted"/>
<organism evidence="1 2">
    <name type="scientific">Xanthomarina gelatinilytica</name>
    <dbReference type="NCBI Taxonomy" id="1137281"/>
    <lineage>
        <taxon>Bacteria</taxon>
        <taxon>Pseudomonadati</taxon>
        <taxon>Bacteroidota</taxon>
        <taxon>Flavobacteriia</taxon>
        <taxon>Flavobacteriales</taxon>
        <taxon>Flavobacteriaceae</taxon>
        <taxon>Xanthomarina</taxon>
    </lineage>
</organism>
<protein>
    <submittedName>
        <fullName evidence="1">Uncharacterized protein</fullName>
    </submittedName>
</protein>
<sequence length="82" mass="9653">FEDNPVFIKSYLKQSKKTLKTTNTANDYHINNLEVCLCTEKIIESNKKLINEDFFSVIEEWAKGLQIELYLTEIIDLIKKLK</sequence>
<reference evidence="1 2" key="1">
    <citation type="journal article" date="2018" name="Nat. Biotechnol.">
        <title>A standardized bacterial taxonomy based on genome phylogeny substantially revises the tree of life.</title>
        <authorList>
            <person name="Parks D.H."/>
            <person name="Chuvochina M."/>
            <person name="Waite D.W."/>
            <person name="Rinke C."/>
            <person name="Skarshewski A."/>
            <person name="Chaumeil P.A."/>
            <person name="Hugenholtz P."/>
        </authorList>
    </citation>
    <scope>NUCLEOTIDE SEQUENCE [LARGE SCALE GENOMIC DNA]</scope>
    <source>
        <strain evidence="1">UBA10227</strain>
    </source>
</reference>
<name>A0A3D6BNT6_9FLAO</name>
<dbReference type="EMBL" id="DPRK01000020">
    <property type="protein sequence ID" value="HCY80337.1"/>
    <property type="molecule type" value="Genomic_DNA"/>
</dbReference>
<feature type="non-terminal residue" evidence="1">
    <location>
        <position position="1"/>
    </location>
</feature>
<dbReference type="Proteomes" id="UP000263268">
    <property type="component" value="Unassembled WGS sequence"/>
</dbReference>
<accession>A0A3D6BNT6</accession>
<dbReference type="AlphaFoldDB" id="A0A3D6BNT6"/>
<evidence type="ECO:0000313" key="2">
    <source>
        <dbReference type="Proteomes" id="UP000263268"/>
    </source>
</evidence>
<gene>
    <name evidence="1" type="ORF">DHV22_01370</name>
</gene>
<comment type="caution">
    <text evidence="1">The sequence shown here is derived from an EMBL/GenBank/DDBJ whole genome shotgun (WGS) entry which is preliminary data.</text>
</comment>
<evidence type="ECO:0000313" key="1">
    <source>
        <dbReference type="EMBL" id="HCY80337.1"/>
    </source>
</evidence>
<feature type="non-terminal residue" evidence="1">
    <location>
        <position position="82"/>
    </location>
</feature>